<evidence type="ECO:0000256" key="2">
    <source>
        <dbReference type="ARBA" id="ARBA00022741"/>
    </source>
</evidence>
<dbReference type="GO" id="GO:0043138">
    <property type="term" value="F:3'-5' DNA helicase activity"/>
    <property type="evidence" value="ECO:0007669"/>
    <property type="project" value="UniProtKB-EC"/>
</dbReference>
<evidence type="ECO:0000256" key="3">
    <source>
        <dbReference type="ARBA" id="ARBA00022801"/>
    </source>
</evidence>
<evidence type="ECO:0000313" key="13">
    <source>
        <dbReference type="Proteomes" id="UP000290287"/>
    </source>
</evidence>
<evidence type="ECO:0000256" key="1">
    <source>
        <dbReference type="ARBA" id="ARBA00009922"/>
    </source>
</evidence>
<dbReference type="CDD" id="cd18807">
    <property type="entry name" value="SF1_C_UvrD"/>
    <property type="match status" value="1"/>
</dbReference>
<dbReference type="InterPro" id="IPR027417">
    <property type="entry name" value="P-loop_NTPase"/>
</dbReference>
<dbReference type="Pfam" id="PF13361">
    <property type="entry name" value="UvrD_C"/>
    <property type="match status" value="1"/>
</dbReference>
<dbReference type="EC" id="5.6.2.4" evidence="8"/>
<organism evidence="12 13">
    <name type="scientific">Veronia nyctiphanis</name>
    <dbReference type="NCBI Taxonomy" id="1278244"/>
    <lineage>
        <taxon>Bacteria</taxon>
        <taxon>Pseudomonadati</taxon>
        <taxon>Pseudomonadota</taxon>
        <taxon>Gammaproteobacteria</taxon>
        <taxon>Vibrionales</taxon>
        <taxon>Vibrionaceae</taxon>
        <taxon>Veronia</taxon>
    </lineage>
</organism>
<keyword evidence="2 10" id="KW-0547">Nucleotide-binding</keyword>
<dbReference type="NCBIfam" id="NF008276">
    <property type="entry name" value="PRK11054.1"/>
    <property type="match status" value="1"/>
</dbReference>
<comment type="catalytic activity">
    <reaction evidence="7">
        <text>Couples ATP hydrolysis with the unwinding of duplex DNA by translocating in the 3'-5' direction.</text>
        <dbReference type="EC" id="5.6.2.4"/>
    </reaction>
</comment>
<dbReference type="GO" id="GO:0003677">
    <property type="term" value="F:DNA binding"/>
    <property type="evidence" value="ECO:0007669"/>
    <property type="project" value="InterPro"/>
</dbReference>
<dbReference type="AlphaFoldDB" id="A0A4Q0YUF7"/>
<gene>
    <name evidence="12" type="ORF">CS022_01655</name>
</gene>
<dbReference type="GO" id="GO:0005524">
    <property type="term" value="F:ATP binding"/>
    <property type="evidence" value="ECO:0007669"/>
    <property type="project" value="UniProtKB-UniRule"/>
</dbReference>
<dbReference type="Pfam" id="PF12462">
    <property type="entry name" value="Helicase_IV_N"/>
    <property type="match status" value="1"/>
</dbReference>
<dbReference type="FunFam" id="3.40.50.300:FF:000975">
    <property type="entry name" value="DNA helicase"/>
    <property type="match status" value="1"/>
</dbReference>
<evidence type="ECO:0000259" key="11">
    <source>
        <dbReference type="PROSITE" id="PS51198"/>
    </source>
</evidence>
<evidence type="ECO:0000256" key="9">
    <source>
        <dbReference type="ARBA" id="ARBA00048988"/>
    </source>
</evidence>
<reference evidence="12 13" key="1">
    <citation type="submission" date="2017-10" db="EMBL/GenBank/DDBJ databases">
        <title>Nyctiphanis sp. nov., isolated from the stomach of the euphausiid Nyctiphanes simplex (Hansen, 1911) in the Gulf of California.</title>
        <authorList>
            <person name="Gomez-Gil B."/>
            <person name="Aguilar-Mendez M."/>
            <person name="Lopez-Cortes A."/>
            <person name="Gomez-Gutierrez J."/>
            <person name="Roque A."/>
            <person name="Lang E."/>
            <person name="Gonzalez-Castillo A."/>
        </authorList>
    </citation>
    <scope>NUCLEOTIDE SEQUENCE [LARGE SCALE GENOMIC DNA]</scope>
    <source>
        <strain evidence="12 13">CAIM 600</strain>
    </source>
</reference>
<dbReference type="InterPro" id="IPR000212">
    <property type="entry name" value="DNA_helicase_UvrD/REP"/>
</dbReference>
<accession>A0A4Q0YUF7</accession>
<dbReference type="SUPFAM" id="SSF52540">
    <property type="entry name" value="P-loop containing nucleoside triphosphate hydrolases"/>
    <property type="match status" value="1"/>
</dbReference>
<dbReference type="InterPro" id="IPR014017">
    <property type="entry name" value="DNA_helicase_UvrD-like_C"/>
</dbReference>
<dbReference type="EMBL" id="PEIB01000001">
    <property type="protein sequence ID" value="RXJ74917.1"/>
    <property type="molecule type" value="Genomic_DNA"/>
</dbReference>
<dbReference type="InterPro" id="IPR014016">
    <property type="entry name" value="UvrD-like_ATP-bd"/>
</dbReference>
<feature type="binding site" evidence="10">
    <location>
        <begin position="219"/>
        <end position="226"/>
    </location>
    <ligand>
        <name>ATP</name>
        <dbReference type="ChEBI" id="CHEBI:30616"/>
    </ligand>
</feature>
<sequence>MKLAASRLAQWFVQGEHFSITLDKHCLKLESKDMFETVPFALWDGQCRIERGIFWGRMTLMVAPMDEPARGITIYGLSWWKLKGFAETLAAAHQAWLSNQTTLLKPIEPLLNNLVDELNDFSGYMRADVVRQWQDKFHKTLNDYQVSLAVISAILPAVYQKVRPWLEVPDDAREARNHRWMEGTLQTWQSFFDTVESSPLNPSQRRAVLQDESHNLLLAGAGSGKTSVLVARARYLVESQQCEPSEILLLAFGRKAADELKERLNQPEMAGVRVATFHGFAIEIIKTLSGNAPSISPLATEDASRSAFLTQALAEMWGIKAQLNRWNKYLAENPISGVVTEGELAEQAHSEKLHQWVWRRASLILQQSESLTKLKQKISDDDKKALTELAMVSPVVKAYHTSLKADSATDFDMLITEATKILRRKQGGDALGLRFVMVDEYQDISPARLSMLEALCTSNKSSPPSLFAVGDDWQAIYRFTGADVNLTTGFVERFSDGKVTSLDTTYRFNNMIGEVANRFIQQNPAQLEKSLQSVKIQKKKAVTISPSGSGQTILADIAAKHQGASVLVIGRNHHHKPDDFAQWQSAFPAISISYQTVHASKGREADFVLICQVNNGSFPTSVRQEALVDALLTDESGIEYAEERRLFYVALTRSKQSVWILSDSQNPSPFVHELIEGEYPVFNKLGRKVARNPVNEPVVIEQDNAKHQEDG</sequence>
<protein>
    <recommendedName>
        <fullName evidence="8">DNA 3'-5' helicase</fullName>
        <ecNumber evidence="8">5.6.2.4</ecNumber>
    </recommendedName>
</protein>
<dbReference type="Proteomes" id="UP000290287">
    <property type="component" value="Unassembled WGS sequence"/>
</dbReference>
<comment type="caution">
    <text evidence="12">The sequence shown here is derived from an EMBL/GenBank/DDBJ whole genome shotgun (WGS) entry which is preliminary data.</text>
</comment>
<dbReference type="Gene3D" id="1.10.10.160">
    <property type="match status" value="1"/>
</dbReference>
<dbReference type="PROSITE" id="PS51198">
    <property type="entry name" value="UVRD_HELICASE_ATP_BIND"/>
    <property type="match status" value="1"/>
</dbReference>
<evidence type="ECO:0000256" key="4">
    <source>
        <dbReference type="ARBA" id="ARBA00022806"/>
    </source>
</evidence>
<keyword evidence="13" id="KW-1185">Reference proteome</keyword>
<dbReference type="GO" id="GO:0005829">
    <property type="term" value="C:cytosol"/>
    <property type="evidence" value="ECO:0007669"/>
    <property type="project" value="TreeGrafter"/>
</dbReference>
<evidence type="ECO:0000313" key="12">
    <source>
        <dbReference type="EMBL" id="RXJ74917.1"/>
    </source>
</evidence>
<keyword evidence="5 10" id="KW-0067">ATP-binding</keyword>
<comment type="similarity">
    <text evidence="1">Belongs to the helicase family. UvrD subfamily.</text>
</comment>
<feature type="domain" description="UvrD-like helicase ATP-binding" evidence="11">
    <location>
        <begin position="198"/>
        <end position="509"/>
    </location>
</feature>
<evidence type="ECO:0000256" key="10">
    <source>
        <dbReference type="PROSITE-ProRule" id="PRU00560"/>
    </source>
</evidence>
<dbReference type="InterPro" id="IPR022161">
    <property type="entry name" value="Helicase_IV_N"/>
</dbReference>
<dbReference type="PANTHER" id="PTHR11070:SF63">
    <property type="entry name" value="DNA HELICASE IV"/>
    <property type="match status" value="1"/>
</dbReference>
<dbReference type="GO" id="GO:0000725">
    <property type="term" value="P:recombinational repair"/>
    <property type="evidence" value="ECO:0007669"/>
    <property type="project" value="TreeGrafter"/>
</dbReference>
<dbReference type="RefSeq" id="WP_129120805.1">
    <property type="nucleotide sequence ID" value="NZ_PEIB01000001.1"/>
</dbReference>
<dbReference type="OrthoDB" id="5298826at2"/>
<comment type="catalytic activity">
    <reaction evidence="9">
        <text>ATP + H2O = ADP + phosphate + H(+)</text>
        <dbReference type="Rhea" id="RHEA:13065"/>
        <dbReference type="ChEBI" id="CHEBI:15377"/>
        <dbReference type="ChEBI" id="CHEBI:15378"/>
        <dbReference type="ChEBI" id="CHEBI:30616"/>
        <dbReference type="ChEBI" id="CHEBI:43474"/>
        <dbReference type="ChEBI" id="CHEBI:456216"/>
        <dbReference type="EC" id="5.6.2.4"/>
    </reaction>
</comment>
<dbReference type="Gene3D" id="3.40.50.300">
    <property type="entry name" value="P-loop containing nucleotide triphosphate hydrolases"/>
    <property type="match status" value="2"/>
</dbReference>
<dbReference type="CDD" id="cd17932">
    <property type="entry name" value="DEXQc_UvrD"/>
    <property type="match status" value="1"/>
</dbReference>
<evidence type="ECO:0000256" key="7">
    <source>
        <dbReference type="ARBA" id="ARBA00034617"/>
    </source>
</evidence>
<evidence type="ECO:0000256" key="8">
    <source>
        <dbReference type="ARBA" id="ARBA00034808"/>
    </source>
</evidence>
<evidence type="ECO:0000256" key="6">
    <source>
        <dbReference type="ARBA" id="ARBA00023235"/>
    </source>
</evidence>
<keyword evidence="3 10" id="KW-0378">Hydrolase</keyword>
<name>A0A4Q0YUF7_9GAMM</name>
<dbReference type="PANTHER" id="PTHR11070">
    <property type="entry name" value="UVRD / RECB / PCRA DNA HELICASE FAMILY MEMBER"/>
    <property type="match status" value="1"/>
</dbReference>
<dbReference type="GO" id="GO:0016887">
    <property type="term" value="F:ATP hydrolysis activity"/>
    <property type="evidence" value="ECO:0007669"/>
    <property type="project" value="RHEA"/>
</dbReference>
<proteinExistence type="inferred from homology"/>
<evidence type="ECO:0000256" key="5">
    <source>
        <dbReference type="ARBA" id="ARBA00022840"/>
    </source>
</evidence>
<keyword evidence="4 10" id="KW-0347">Helicase</keyword>
<dbReference type="InterPro" id="IPR013986">
    <property type="entry name" value="DExx_box_DNA_helicase_dom_sf"/>
</dbReference>
<keyword evidence="6" id="KW-0413">Isomerase</keyword>
<dbReference type="Pfam" id="PF00580">
    <property type="entry name" value="UvrD-helicase"/>
    <property type="match status" value="1"/>
</dbReference>